<feature type="transmembrane region" description="Helical" evidence="1">
    <location>
        <begin position="47"/>
        <end position="75"/>
    </location>
</feature>
<feature type="transmembrane region" description="Helical" evidence="1">
    <location>
        <begin position="318"/>
        <end position="339"/>
    </location>
</feature>
<evidence type="ECO:0000259" key="2">
    <source>
        <dbReference type="Pfam" id="PF07670"/>
    </source>
</evidence>
<gene>
    <name evidence="3" type="ORF">BleG1_3788</name>
</gene>
<feature type="transmembrane region" description="Helical" evidence="1">
    <location>
        <begin position="9"/>
        <end position="27"/>
    </location>
</feature>
<evidence type="ECO:0000256" key="1">
    <source>
        <dbReference type="SAM" id="Phobius"/>
    </source>
</evidence>
<dbReference type="Pfam" id="PF07670">
    <property type="entry name" value="Gate"/>
    <property type="match status" value="1"/>
</dbReference>
<feature type="transmembrane region" description="Helical" evidence="1">
    <location>
        <begin position="87"/>
        <end position="114"/>
    </location>
</feature>
<feature type="transmembrane region" description="Helical" evidence="1">
    <location>
        <begin position="134"/>
        <end position="157"/>
    </location>
</feature>
<sequence>MNNVTVKNALMFIIPSILGIFLFMTPIPIDTEDGRSVQLPVMFASDYLMELLSVEVITVIVTILLIVTAIVSIIATRVKKQSQTESFWVSIFATTPVWIVVRIVGAILAILVFMNVGPEFLISEDTGQLLLTDLLPFLFSIFLFAGLLLPLLLNFGLMEFFGSLLKNVMRPLFRLPGRASIDSMASWVGDGTVGIMMSNNQYEAGKYTAREAAIVASAFSVVSITFSISILGRLGISHLFWQFFLTLFIAGFVAAVITPRIPPLSRKANTYIDGSEGQEEPKEKNVVKNGFAQASLRAEESFKQGKNLQTGFKTVFDLWFGVLPVVMAIGTIAAGVANFTPVFEWLAVPFVPVLEWMNIPEAAAASQTLLIGFADMLLPAILAESFGITSELTLFIIATLSVSQLIYMSETGGVLVASKIPITFLDAVLIFLVRTIITLPIIVLMGHLLL</sequence>
<feature type="transmembrane region" description="Helical" evidence="1">
    <location>
        <begin position="427"/>
        <end position="449"/>
    </location>
</feature>
<keyword evidence="1" id="KW-0472">Membrane</keyword>
<proteinExistence type="predicted"/>
<dbReference type="AlphaFoldDB" id="A0A060M2S9"/>
<name>A0A060M2S9_9BACI</name>
<organism evidence="3 4">
    <name type="scientific">Shouchella lehensis G1</name>
    <dbReference type="NCBI Taxonomy" id="1246626"/>
    <lineage>
        <taxon>Bacteria</taxon>
        <taxon>Bacillati</taxon>
        <taxon>Bacillota</taxon>
        <taxon>Bacilli</taxon>
        <taxon>Bacillales</taxon>
        <taxon>Bacillaceae</taxon>
        <taxon>Shouchella</taxon>
    </lineage>
</organism>
<dbReference type="RefSeq" id="WP_038484236.1">
    <property type="nucleotide sequence ID" value="NZ_CP003923.1"/>
</dbReference>
<keyword evidence="1" id="KW-0812">Transmembrane</keyword>
<keyword evidence="1" id="KW-1133">Transmembrane helix</keyword>
<evidence type="ECO:0000313" key="4">
    <source>
        <dbReference type="Proteomes" id="UP000027142"/>
    </source>
</evidence>
<keyword evidence="4" id="KW-1185">Reference proteome</keyword>
<reference evidence="3 4" key="1">
    <citation type="journal article" date="2014" name="Gene">
        <title>A comparative genomic analysis of the alkalitolerant soil bacterium Bacillus lehensis G1.</title>
        <authorList>
            <person name="Noor Y.M."/>
            <person name="Samsulrizal N.H."/>
            <person name="Jema'on N.A."/>
            <person name="Low K.O."/>
            <person name="Ramli A.N."/>
            <person name="Alias N.I."/>
            <person name="Damis S.I."/>
            <person name="Fuzi S.F."/>
            <person name="Isa M.N."/>
            <person name="Murad A.M."/>
            <person name="Raih M.F."/>
            <person name="Bakar F.D."/>
            <person name="Najimudin N."/>
            <person name="Mahadi N.M."/>
            <person name="Illias R.M."/>
        </authorList>
    </citation>
    <scope>NUCLEOTIDE SEQUENCE [LARGE SCALE GENOMIC DNA]</scope>
    <source>
        <strain evidence="3 4">G1</strain>
    </source>
</reference>
<dbReference type="InterPro" id="IPR011642">
    <property type="entry name" value="Gate_dom"/>
</dbReference>
<dbReference type="eggNOG" id="COG3314">
    <property type="taxonomic scope" value="Bacteria"/>
</dbReference>
<feature type="transmembrane region" description="Helical" evidence="1">
    <location>
        <begin position="238"/>
        <end position="257"/>
    </location>
</feature>
<dbReference type="HOGENOM" id="CLU_048533_0_0_9"/>
<evidence type="ECO:0000313" key="3">
    <source>
        <dbReference type="EMBL" id="AIC96335.1"/>
    </source>
</evidence>
<dbReference type="Proteomes" id="UP000027142">
    <property type="component" value="Chromosome"/>
</dbReference>
<feature type="transmembrane region" description="Helical" evidence="1">
    <location>
        <begin position="212"/>
        <end position="232"/>
    </location>
</feature>
<dbReference type="EMBL" id="CP003923">
    <property type="protein sequence ID" value="AIC96335.1"/>
    <property type="molecule type" value="Genomic_DNA"/>
</dbReference>
<dbReference type="STRING" id="1246626.BleG1_3788"/>
<feature type="domain" description="Nucleoside transporter/FeoB GTPase Gate" evidence="2">
    <location>
        <begin position="138"/>
        <end position="236"/>
    </location>
</feature>
<feature type="transmembrane region" description="Helical" evidence="1">
    <location>
        <begin position="385"/>
        <end position="407"/>
    </location>
</feature>
<dbReference type="OrthoDB" id="1633380at2"/>
<dbReference type="PATRIC" id="fig|1246626.3.peg.3781"/>
<dbReference type="KEGG" id="ble:BleG1_3788"/>
<protein>
    <recommendedName>
        <fullName evidence="2">Nucleoside transporter/FeoB GTPase Gate domain-containing protein</fullName>
    </recommendedName>
</protein>
<accession>A0A060M2S9</accession>